<dbReference type="GO" id="GO:0003677">
    <property type="term" value="F:DNA binding"/>
    <property type="evidence" value="ECO:0007669"/>
    <property type="project" value="InterPro"/>
</dbReference>
<proteinExistence type="predicted"/>
<evidence type="ECO:0000313" key="1">
    <source>
        <dbReference type="EMBL" id="CUV29416.1"/>
    </source>
</evidence>
<organism evidence="1">
    <name type="scientific">Ralstonia solanacearum</name>
    <name type="common">Pseudomonas solanacearum</name>
    <dbReference type="NCBI Taxonomy" id="305"/>
    <lineage>
        <taxon>Bacteria</taxon>
        <taxon>Pseudomonadati</taxon>
        <taxon>Pseudomonadota</taxon>
        <taxon>Betaproteobacteria</taxon>
        <taxon>Burkholderiales</taxon>
        <taxon>Burkholderiaceae</taxon>
        <taxon>Ralstonia</taxon>
        <taxon>Ralstonia solanacearum species complex</taxon>
    </lineage>
</organism>
<dbReference type="AlphaFoldDB" id="A0A0S4V4K9"/>
<dbReference type="InterPro" id="IPR010982">
    <property type="entry name" value="Lambda_DNA-bd_dom_sf"/>
</dbReference>
<gene>
    <name evidence="1" type="ORF">RUN1985_v1_410006</name>
</gene>
<protein>
    <submittedName>
        <fullName evidence="1">Uncharacterized protein</fullName>
    </submittedName>
</protein>
<name>A0A0S4V4K9_RALSL</name>
<reference evidence="1" key="1">
    <citation type="submission" date="2015-10" db="EMBL/GenBank/DDBJ databases">
        <authorList>
            <person name="Gilbert D.G."/>
        </authorList>
    </citation>
    <scope>NUCLEOTIDE SEQUENCE</scope>
    <source>
        <strain evidence="1">Phyl III-seqv23</strain>
    </source>
</reference>
<dbReference type="EMBL" id="LN899824">
    <property type="protein sequence ID" value="CUV29416.1"/>
    <property type="molecule type" value="Genomic_DNA"/>
</dbReference>
<accession>A0A0S4V4K9</accession>
<dbReference type="Gene3D" id="1.10.260.40">
    <property type="entry name" value="lambda repressor-like DNA-binding domains"/>
    <property type="match status" value="1"/>
</dbReference>
<sequence length="97" mass="10939">MPRKPNDCMRRGKADNDTEHLKEQHMDALNTWIAQHHLTPAEATETRMGSGPHVSDVMNWRTAKSDIDTMVEMLRRIGKPMCLTIGRSAGRCHGDAD</sequence>